<reference evidence="2 3" key="1">
    <citation type="journal article" date="2019" name="Nat. Ecol. Evol.">
        <title>Megaphylogeny resolves global patterns of mushroom evolution.</title>
        <authorList>
            <person name="Varga T."/>
            <person name="Krizsan K."/>
            <person name="Foldi C."/>
            <person name="Dima B."/>
            <person name="Sanchez-Garcia M."/>
            <person name="Sanchez-Ramirez S."/>
            <person name="Szollosi G.J."/>
            <person name="Szarkandi J.G."/>
            <person name="Papp V."/>
            <person name="Albert L."/>
            <person name="Andreopoulos W."/>
            <person name="Angelini C."/>
            <person name="Antonin V."/>
            <person name="Barry K.W."/>
            <person name="Bougher N.L."/>
            <person name="Buchanan P."/>
            <person name="Buyck B."/>
            <person name="Bense V."/>
            <person name="Catcheside P."/>
            <person name="Chovatia M."/>
            <person name="Cooper J."/>
            <person name="Damon W."/>
            <person name="Desjardin D."/>
            <person name="Finy P."/>
            <person name="Geml J."/>
            <person name="Haridas S."/>
            <person name="Hughes K."/>
            <person name="Justo A."/>
            <person name="Karasinski D."/>
            <person name="Kautmanova I."/>
            <person name="Kiss B."/>
            <person name="Kocsube S."/>
            <person name="Kotiranta H."/>
            <person name="LaButti K.M."/>
            <person name="Lechner B.E."/>
            <person name="Liimatainen K."/>
            <person name="Lipzen A."/>
            <person name="Lukacs Z."/>
            <person name="Mihaltcheva S."/>
            <person name="Morgado L.N."/>
            <person name="Niskanen T."/>
            <person name="Noordeloos M.E."/>
            <person name="Ohm R.A."/>
            <person name="Ortiz-Santana B."/>
            <person name="Ovrebo C."/>
            <person name="Racz N."/>
            <person name="Riley R."/>
            <person name="Savchenko A."/>
            <person name="Shiryaev A."/>
            <person name="Soop K."/>
            <person name="Spirin V."/>
            <person name="Szebenyi C."/>
            <person name="Tomsovsky M."/>
            <person name="Tulloss R.E."/>
            <person name="Uehling J."/>
            <person name="Grigoriev I.V."/>
            <person name="Vagvolgyi C."/>
            <person name="Papp T."/>
            <person name="Martin F.M."/>
            <person name="Miettinen O."/>
            <person name="Hibbett D.S."/>
            <person name="Nagy L.G."/>
        </authorList>
    </citation>
    <scope>NUCLEOTIDE SEQUENCE [LARGE SCALE GENOMIC DNA]</scope>
    <source>
        <strain evidence="2 3">HHB13444</strain>
    </source>
</reference>
<protein>
    <submittedName>
        <fullName evidence="2">Uncharacterized protein</fullName>
    </submittedName>
</protein>
<evidence type="ECO:0000313" key="3">
    <source>
        <dbReference type="Proteomes" id="UP000308197"/>
    </source>
</evidence>
<dbReference type="STRING" id="1314778.A0A5C3PYT9"/>
<evidence type="ECO:0000313" key="2">
    <source>
        <dbReference type="EMBL" id="TFK93250.1"/>
    </source>
</evidence>
<evidence type="ECO:0000256" key="1">
    <source>
        <dbReference type="SAM" id="MobiDB-lite"/>
    </source>
</evidence>
<proteinExistence type="predicted"/>
<sequence length="154" mass="17284">MARRFADPEESPELHPLCHLWCDVAANLKQDDIPSPAHLFEERDAIVRIIREARARDPTLPTLPVPHILGSTGSLSSMSSVVSSQDSELEPELSSTPDLTSDSAPHSEPDSKLNTKRRRFRPCKGLRKVGLRIRSLFHIPHIVVWAMNNRHCSP</sequence>
<organism evidence="2 3">
    <name type="scientific">Polyporus arcularius HHB13444</name>
    <dbReference type="NCBI Taxonomy" id="1314778"/>
    <lineage>
        <taxon>Eukaryota</taxon>
        <taxon>Fungi</taxon>
        <taxon>Dikarya</taxon>
        <taxon>Basidiomycota</taxon>
        <taxon>Agaricomycotina</taxon>
        <taxon>Agaricomycetes</taxon>
        <taxon>Polyporales</taxon>
        <taxon>Polyporaceae</taxon>
        <taxon>Polyporus</taxon>
    </lineage>
</organism>
<dbReference type="Proteomes" id="UP000308197">
    <property type="component" value="Unassembled WGS sequence"/>
</dbReference>
<keyword evidence="3" id="KW-1185">Reference proteome</keyword>
<gene>
    <name evidence="2" type="ORF">K466DRAFT_581204</name>
</gene>
<dbReference type="AlphaFoldDB" id="A0A5C3PYT9"/>
<feature type="compositionally biased region" description="Polar residues" evidence="1">
    <location>
        <begin position="93"/>
        <end position="104"/>
    </location>
</feature>
<feature type="compositionally biased region" description="Low complexity" evidence="1">
    <location>
        <begin position="69"/>
        <end position="84"/>
    </location>
</feature>
<dbReference type="EMBL" id="ML210985">
    <property type="protein sequence ID" value="TFK93250.1"/>
    <property type="molecule type" value="Genomic_DNA"/>
</dbReference>
<accession>A0A5C3PYT9</accession>
<feature type="region of interest" description="Disordered" evidence="1">
    <location>
        <begin position="60"/>
        <end position="119"/>
    </location>
</feature>
<name>A0A5C3PYT9_9APHY</name>
<dbReference type="InParanoid" id="A0A5C3PYT9"/>